<dbReference type="PANTHER" id="PTHR24114:SF2">
    <property type="entry name" value="F-BOX DOMAIN-CONTAINING PROTEIN-RELATED"/>
    <property type="match status" value="1"/>
</dbReference>
<proteinExistence type="predicted"/>
<name>A0A9K3KN13_9STRA</name>
<dbReference type="OrthoDB" id="196566at2759"/>
<sequence length="560" mass="62294">MIRSIRRAFLPSSKTHIDSEYTISKMEDQQLREVIDRLKKNDPDLIEVDFRNINGLRSYSSEGRTELFGELMDALSVNHTVKKVSVVLRYLDALSLKEQMELFGAIGSLPGLVQLRVGSSGLMGLAMQLISTGLSQAKNLEWLNLQSIHFRASTEHVIQGSNNTDDVEFVEFCRILRNELKELKTFILEDVEETFDLDSLVESLTAMPSLEDISIKAFKFADFARLNQKSLGLLSSSTKLKSISLKRLHLHQLLPAFIMSLENNLVLECLNLEGNQMGRDCGRAFAYLIQFNSTLRELYLGCNLLPDEAGREIANAVATNSKLLLLSLHTNFLGISSATAFANILGDQKCQLESLDLSQNSIHDEGGTSLALALHNNTKLKSLLLAETKVTKQTCDFFAMALAVNKTLERLSLADNIIGDQGCVGLAETIKINSSLKSLNLSCTKTASVGIMAMSRAMELNSSIVQLNLSRNKDKEGKCCQALETMVRHNTKLKHLWLPEAASSPNITFFIKLNRIGRDQLLHELANNNLWMKALLQVHDDVSSLMYLIRANPAVVAFLC</sequence>
<evidence type="ECO:0000313" key="1">
    <source>
        <dbReference type="EMBL" id="KAG7346699.1"/>
    </source>
</evidence>
<dbReference type="InterPro" id="IPR052394">
    <property type="entry name" value="LRR-containing"/>
</dbReference>
<dbReference type="SMART" id="SM00368">
    <property type="entry name" value="LRR_RI"/>
    <property type="match status" value="6"/>
</dbReference>
<evidence type="ECO:0000313" key="2">
    <source>
        <dbReference type="Proteomes" id="UP000693970"/>
    </source>
</evidence>
<accession>A0A9K3KN13</accession>
<comment type="caution">
    <text evidence="1">The sequence shown here is derived from an EMBL/GenBank/DDBJ whole genome shotgun (WGS) entry which is preliminary data.</text>
</comment>
<keyword evidence="2" id="KW-1185">Reference proteome</keyword>
<reference evidence="1" key="2">
    <citation type="submission" date="2021-04" db="EMBL/GenBank/DDBJ databases">
        <authorList>
            <person name="Podell S."/>
        </authorList>
    </citation>
    <scope>NUCLEOTIDE SEQUENCE</scope>
    <source>
        <strain evidence="1">Hildebrandi</strain>
    </source>
</reference>
<reference evidence="1" key="1">
    <citation type="journal article" date="2021" name="Sci. Rep.">
        <title>Diploid genomic architecture of Nitzschia inconspicua, an elite biomass production diatom.</title>
        <authorList>
            <person name="Oliver A."/>
            <person name="Podell S."/>
            <person name="Pinowska A."/>
            <person name="Traller J.C."/>
            <person name="Smith S.R."/>
            <person name="McClure R."/>
            <person name="Beliaev A."/>
            <person name="Bohutskyi P."/>
            <person name="Hill E.A."/>
            <person name="Rabines A."/>
            <person name="Zheng H."/>
            <person name="Allen L.Z."/>
            <person name="Kuo A."/>
            <person name="Grigoriev I.V."/>
            <person name="Allen A.E."/>
            <person name="Hazlebeck D."/>
            <person name="Allen E.E."/>
        </authorList>
    </citation>
    <scope>NUCLEOTIDE SEQUENCE</scope>
    <source>
        <strain evidence="1">Hildebrandi</strain>
    </source>
</reference>
<gene>
    <name evidence="1" type="ORF">IV203_005768</name>
</gene>
<dbReference type="EMBL" id="JAGRRH010000021">
    <property type="protein sequence ID" value="KAG7346699.1"/>
    <property type="molecule type" value="Genomic_DNA"/>
</dbReference>
<protein>
    <submittedName>
        <fullName evidence="1">Leucine rich repeat LRR-containing protein</fullName>
    </submittedName>
</protein>
<dbReference type="Proteomes" id="UP000693970">
    <property type="component" value="Unassembled WGS sequence"/>
</dbReference>
<dbReference type="AlphaFoldDB" id="A0A9K3KN13"/>
<dbReference type="InterPro" id="IPR001611">
    <property type="entry name" value="Leu-rich_rpt"/>
</dbReference>
<dbReference type="Pfam" id="PF13516">
    <property type="entry name" value="LRR_6"/>
    <property type="match status" value="2"/>
</dbReference>
<organism evidence="1 2">
    <name type="scientific">Nitzschia inconspicua</name>
    <dbReference type="NCBI Taxonomy" id="303405"/>
    <lineage>
        <taxon>Eukaryota</taxon>
        <taxon>Sar</taxon>
        <taxon>Stramenopiles</taxon>
        <taxon>Ochrophyta</taxon>
        <taxon>Bacillariophyta</taxon>
        <taxon>Bacillariophyceae</taxon>
        <taxon>Bacillariophycidae</taxon>
        <taxon>Bacillariales</taxon>
        <taxon>Bacillariaceae</taxon>
        <taxon>Nitzschia</taxon>
    </lineage>
</organism>
<dbReference type="PANTHER" id="PTHR24114">
    <property type="entry name" value="LEUCINE RICH REPEAT FAMILY PROTEIN"/>
    <property type="match status" value="1"/>
</dbReference>